<evidence type="ECO:0000313" key="14">
    <source>
        <dbReference type="EMBL" id="QEA14682.1"/>
    </source>
</evidence>
<evidence type="ECO:0000256" key="6">
    <source>
        <dbReference type="ARBA" id="ARBA00009320"/>
    </source>
</evidence>
<evidence type="ECO:0000256" key="5">
    <source>
        <dbReference type="ARBA" id="ARBA00005072"/>
    </source>
</evidence>
<evidence type="ECO:0000256" key="13">
    <source>
        <dbReference type="ARBA" id="ARBA00049229"/>
    </source>
</evidence>
<evidence type="ECO:0000256" key="10">
    <source>
        <dbReference type="ARBA" id="ARBA00023304"/>
    </source>
</evidence>
<evidence type="ECO:0000256" key="7">
    <source>
        <dbReference type="ARBA" id="ARBA00013053"/>
    </source>
</evidence>
<evidence type="ECO:0000256" key="9">
    <source>
        <dbReference type="ARBA" id="ARBA00022898"/>
    </source>
</evidence>
<comment type="similarity">
    <text evidence="6">Belongs to the class-IV pyridoxal-phosphate-dependent aminotransferase family.</text>
</comment>
<gene>
    <name evidence="14" type="ORF">FRF71_00260</name>
</gene>
<accession>A0A5B8S0R4</accession>
<comment type="cofactor">
    <cofactor evidence="1">
        <name>pyridoxal 5'-phosphate</name>
        <dbReference type="ChEBI" id="CHEBI:597326"/>
    </cofactor>
</comment>
<dbReference type="EC" id="2.6.1.42" evidence="7"/>
<keyword evidence="15" id="KW-1185">Reference proteome</keyword>
<comment type="pathway">
    <text evidence="4">Amino-acid biosynthesis; L-valine biosynthesis; L-valine from pyruvate: step 4/4.</text>
</comment>
<sequence length="304" mass="32352">MAGSQDFAEDPRNAGVLALVDGELVPLQEATVSIFDAGFGLGDGVWEGLRLHRGALLFLDAHLERLYAGAKAIAIDVGLTPDEMRGELKRLLLANRMEDGAHLRLMVTRGRKRSINQDPRHALGKATVVCTAEFKVPSVAATGLNLHIGSIRTSGAETFDMHLNSHSRLNYIRALLEAIDRGADEAVMLDPNGMIASCNATNLFWVKDGAVRCATDRFCFPGITRGNVIALCQGGAAPIRVGDFPPQDLLGADEAFVTGTMGGITPVARVDGTSFPPGAGPVTQALQAAYAALKDQYAREHPLL</sequence>
<dbReference type="Gene3D" id="3.30.470.10">
    <property type="match status" value="1"/>
</dbReference>
<dbReference type="GO" id="GO:0004084">
    <property type="term" value="F:branched-chain-amino-acid transaminase activity"/>
    <property type="evidence" value="ECO:0007669"/>
    <property type="project" value="UniProtKB-EC"/>
</dbReference>
<keyword evidence="10" id="KW-0028">Amino-acid biosynthesis</keyword>
<comment type="pathway">
    <text evidence="5">Amino-acid biosynthesis; L-leucine biosynthesis; L-leucine from 3-methyl-2-oxobutanoate: step 4/4.</text>
</comment>
<dbReference type="EMBL" id="CP042345">
    <property type="protein sequence ID" value="QEA14682.1"/>
    <property type="molecule type" value="Genomic_DNA"/>
</dbReference>
<evidence type="ECO:0000256" key="8">
    <source>
        <dbReference type="ARBA" id="ARBA00014472"/>
    </source>
</evidence>
<proteinExistence type="inferred from homology"/>
<protein>
    <recommendedName>
        <fullName evidence="8">Probable branched-chain-amino-acid aminotransferase</fullName>
        <ecNumber evidence="7">2.6.1.42</ecNumber>
    </recommendedName>
</protein>
<keyword evidence="14" id="KW-0808">Transferase</keyword>
<evidence type="ECO:0000256" key="1">
    <source>
        <dbReference type="ARBA" id="ARBA00001933"/>
    </source>
</evidence>
<comment type="pathway">
    <text evidence="3">Amino-acid biosynthesis; L-isoleucine biosynthesis; L-isoleucine from 2-oxobutanoate: step 4/4.</text>
</comment>
<dbReference type="InterPro" id="IPR043132">
    <property type="entry name" value="BCAT-like_C"/>
</dbReference>
<dbReference type="AlphaFoldDB" id="A0A5B8S0R4"/>
<dbReference type="KEGG" id="ngf:FRF71_00260"/>
<comment type="catalytic activity">
    <reaction evidence="11">
        <text>L-valine + 2-oxoglutarate = 3-methyl-2-oxobutanoate + L-glutamate</text>
        <dbReference type="Rhea" id="RHEA:24813"/>
        <dbReference type="ChEBI" id="CHEBI:11851"/>
        <dbReference type="ChEBI" id="CHEBI:16810"/>
        <dbReference type="ChEBI" id="CHEBI:29985"/>
        <dbReference type="ChEBI" id="CHEBI:57762"/>
        <dbReference type="EC" id="2.6.1.42"/>
    </reaction>
</comment>
<evidence type="ECO:0000256" key="11">
    <source>
        <dbReference type="ARBA" id="ARBA00048212"/>
    </source>
</evidence>
<dbReference type="FunFam" id="3.20.10.10:FF:000002">
    <property type="entry name" value="D-alanine aminotransferase"/>
    <property type="match status" value="1"/>
</dbReference>
<evidence type="ECO:0000256" key="3">
    <source>
        <dbReference type="ARBA" id="ARBA00004824"/>
    </source>
</evidence>
<evidence type="ECO:0000256" key="4">
    <source>
        <dbReference type="ARBA" id="ARBA00004931"/>
    </source>
</evidence>
<keyword evidence="9" id="KW-0663">Pyridoxal phosphate</keyword>
<dbReference type="Gene3D" id="3.20.10.10">
    <property type="entry name" value="D-amino Acid Aminotransferase, subunit A, domain 2"/>
    <property type="match status" value="1"/>
</dbReference>
<evidence type="ECO:0000256" key="2">
    <source>
        <dbReference type="ARBA" id="ARBA00003109"/>
    </source>
</evidence>
<dbReference type="OrthoDB" id="9805628at2"/>
<evidence type="ECO:0000256" key="12">
    <source>
        <dbReference type="ARBA" id="ARBA00048798"/>
    </source>
</evidence>
<dbReference type="GO" id="GO:0008652">
    <property type="term" value="P:amino acid biosynthetic process"/>
    <property type="evidence" value="ECO:0007669"/>
    <property type="project" value="UniProtKB-ARBA"/>
</dbReference>
<dbReference type="PANTHER" id="PTHR42743">
    <property type="entry name" value="AMINO-ACID AMINOTRANSFERASE"/>
    <property type="match status" value="1"/>
</dbReference>
<comment type="catalytic activity">
    <reaction evidence="13">
        <text>L-leucine + 2-oxoglutarate = 4-methyl-2-oxopentanoate + L-glutamate</text>
        <dbReference type="Rhea" id="RHEA:18321"/>
        <dbReference type="ChEBI" id="CHEBI:16810"/>
        <dbReference type="ChEBI" id="CHEBI:17865"/>
        <dbReference type="ChEBI" id="CHEBI:29985"/>
        <dbReference type="ChEBI" id="CHEBI:57427"/>
        <dbReference type="EC" id="2.6.1.42"/>
    </reaction>
</comment>
<dbReference type="InterPro" id="IPR036038">
    <property type="entry name" value="Aminotransferase-like"/>
</dbReference>
<dbReference type="RefSeq" id="WP_147088663.1">
    <property type="nucleotide sequence ID" value="NZ_BAABJD010000002.1"/>
</dbReference>
<dbReference type="Pfam" id="PF01063">
    <property type="entry name" value="Aminotran_4"/>
    <property type="match status" value="1"/>
</dbReference>
<name>A0A5B8S0R4_9SPHN</name>
<evidence type="ECO:0000313" key="15">
    <source>
        <dbReference type="Proteomes" id="UP000321172"/>
    </source>
</evidence>
<dbReference type="InterPro" id="IPR043131">
    <property type="entry name" value="BCAT-like_N"/>
</dbReference>
<dbReference type="InterPro" id="IPR001544">
    <property type="entry name" value="Aminotrans_IV"/>
</dbReference>
<dbReference type="InterPro" id="IPR050571">
    <property type="entry name" value="Class-IV_PLP-Dep_Aminotrnsfr"/>
</dbReference>
<comment type="catalytic activity">
    <reaction evidence="12">
        <text>L-isoleucine + 2-oxoglutarate = (S)-3-methyl-2-oxopentanoate + L-glutamate</text>
        <dbReference type="Rhea" id="RHEA:24801"/>
        <dbReference type="ChEBI" id="CHEBI:16810"/>
        <dbReference type="ChEBI" id="CHEBI:29985"/>
        <dbReference type="ChEBI" id="CHEBI:35146"/>
        <dbReference type="ChEBI" id="CHEBI:58045"/>
        <dbReference type="EC" id="2.6.1.42"/>
    </reaction>
</comment>
<dbReference type="PANTHER" id="PTHR42743:SF11">
    <property type="entry name" value="AMINODEOXYCHORISMATE LYASE"/>
    <property type="match status" value="1"/>
</dbReference>
<keyword evidence="14" id="KW-0032">Aminotransferase</keyword>
<dbReference type="GO" id="GO:0009082">
    <property type="term" value="P:branched-chain amino acid biosynthetic process"/>
    <property type="evidence" value="ECO:0007669"/>
    <property type="project" value="UniProtKB-KW"/>
</dbReference>
<organism evidence="14 15">
    <name type="scientific">Novosphingobium ginsenosidimutans</name>
    <dbReference type="NCBI Taxonomy" id="1176536"/>
    <lineage>
        <taxon>Bacteria</taxon>
        <taxon>Pseudomonadati</taxon>
        <taxon>Pseudomonadota</taxon>
        <taxon>Alphaproteobacteria</taxon>
        <taxon>Sphingomonadales</taxon>
        <taxon>Sphingomonadaceae</taxon>
        <taxon>Novosphingobium</taxon>
    </lineage>
</organism>
<reference evidence="14 15" key="1">
    <citation type="journal article" date="2013" name="J. Microbiol. Biotechnol.">
        <title>Novosphingobium ginsenosidimutans sp. nov., with the ability to convert ginsenoside.</title>
        <authorList>
            <person name="Kim J.K."/>
            <person name="He D."/>
            <person name="Liu Q.M."/>
            <person name="Park H.Y."/>
            <person name="Jung M.S."/>
            <person name="Yoon M.H."/>
            <person name="Kim S.C."/>
            <person name="Im W.T."/>
        </authorList>
    </citation>
    <scope>NUCLEOTIDE SEQUENCE [LARGE SCALE GENOMIC DNA]</scope>
    <source>
        <strain evidence="14 15">FW-6</strain>
    </source>
</reference>
<keyword evidence="10" id="KW-0100">Branched-chain amino acid biosynthesis</keyword>
<dbReference type="SUPFAM" id="SSF56752">
    <property type="entry name" value="D-aminoacid aminotransferase-like PLP-dependent enzymes"/>
    <property type="match status" value="1"/>
</dbReference>
<dbReference type="Proteomes" id="UP000321172">
    <property type="component" value="Chromosome"/>
</dbReference>
<comment type="function">
    <text evidence="2">Acts on leucine, isoleucine and valine.</text>
</comment>